<dbReference type="EMBL" id="JBBXMP010000019">
    <property type="protein sequence ID" value="KAL0068216.1"/>
    <property type="molecule type" value="Genomic_DNA"/>
</dbReference>
<sequence length="148" mass="16617">MPVDHSQSLLIQPDRKFQPRWPSRSDLQLLRHHFAANYHELFIVKARELCKECVAKSEALPVIWVNHTKFPPTLEALSNDDYTEKLNATDGPLVIVDRASDVNNVSDGVLVCGLIPWQGTGTEGSLLALYRDHIPEDVETKEELATSS</sequence>
<protein>
    <submittedName>
        <fullName evidence="1">Uncharacterized protein</fullName>
    </submittedName>
</protein>
<keyword evidence="2" id="KW-1185">Reference proteome</keyword>
<organism evidence="1 2">
    <name type="scientific">Marasmius tenuissimus</name>
    <dbReference type="NCBI Taxonomy" id="585030"/>
    <lineage>
        <taxon>Eukaryota</taxon>
        <taxon>Fungi</taxon>
        <taxon>Dikarya</taxon>
        <taxon>Basidiomycota</taxon>
        <taxon>Agaricomycotina</taxon>
        <taxon>Agaricomycetes</taxon>
        <taxon>Agaricomycetidae</taxon>
        <taxon>Agaricales</taxon>
        <taxon>Marasmiineae</taxon>
        <taxon>Marasmiaceae</taxon>
        <taxon>Marasmius</taxon>
    </lineage>
</organism>
<proteinExistence type="predicted"/>
<evidence type="ECO:0000313" key="1">
    <source>
        <dbReference type="EMBL" id="KAL0068216.1"/>
    </source>
</evidence>
<gene>
    <name evidence="1" type="ORF">AAF712_004601</name>
</gene>
<comment type="caution">
    <text evidence="1">The sequence shown here is derived from an EMBL/GenBank/DDBJ whole genome shotgun (WGS) entry which is preliminary data.</text>
</comment>
<name>A0ABR3A2V8_9AGAR</name>
<dbReference type="Proteomes" id="UP001437256">
    <property type="component" value="Unassembled WGS sequence"/>
</dbReference>
<reference evidence="1 2" key="1">
    <citation type="submission" date="2024-05" db="EMBL/GenBank/DDBJ databases">
        <title>A draft genome resource for the thread blight pathogen Marasmius tenuissimus strain MS-2.</title>
        <authorList>
            <person name="Yulfo-Soto G.E."/>
            <person name="Baruah I.K."/>
            <person name="Amoako-Attah I."/>
            <person name="Bukari Y."/>
            <person name="Meinhardt L.W."/>
            <person name="Bailey B.A."/>
            <person name="Cohen S.P."/>
        </authorList>
    </citation>
    <scope>NUCLEOTIDE SEQUENCE [LARGE SCALE GENOMIC DNA]</scope>
    <source>
        <strain evidence="1 2">MS-2</strain>
    </source>
</reference>
<accession>A0ABR3A2V8</accession>
<evidence type="ECO:0000313" key="2">
    <source>
        <dbReference type="Proteomes" id="UP001437256"/>
    </source>
</evidence>